<comment type="caution">
    <text evidence="1">The sequence shown here is derived from an EMBL/GenBank/DDBJ whole genome shotgun (WGS) entry which is preliminary data.</text>
</comment>
<keyword evidence="2" id="KW-1185">Reference proteome</keyword>
<dbReference type="OrthoDB" id="10399358at2759"/>
<dbReference type="Proteomes" id="UP000092321">
    <property type="component" value="Unassembled WGS sequence"/>
</dbReference>
<dbReference type="AlphaFoldDB" id="A0A1B7TIL3"/>
<evidence type="ECO:0000313" key="2">
    <source>
        <dbReference type="Proteomes" id="UP000092321"/>
    </source>
</evidence>
<sequence length="485" mass="57444">MLSTNVSVYNNTTRNSIIKSLLFSYKQAFKACDHDSNINIIAIDSYRKSVKLKINEINQTNSFLPLSDIKQNCKKDLFFDKTPDYITKNVKSLILTNQDKPYNSKKKQYLPVNTTIENEVIELITDLNYLSYLFKNSYTTNDTVIEINKLIVEKNKRENVFSQAFDNDEIKKLIKIQIESAEEHKNKVPNGLKKNFDILLDYIKMKYDALNDSLLEDNHNKYSTSLFVIPYTMKARLKKICRPNYKPKMSVIERHKHAIKQLNRIILRLQTGPKVRIIQFKTAVYPMSLPIANTEKNAVFDNKMHLFFTGLRYQTFLTKNYNSKRFFLSDDNAFISFLQNLDDIHFNENNTNMDINLNELYWRAYMNEDTTTDLTNYLENIKDNIEWLTNQNEKIKSFFTKNLSKIYLEQYKKDYSNNLELLKKYEALDLETVNPYDSKNDLDSRIIENNLIDQIVFFDKFGTVISLFFKYIKLETINYNRVQRE</sequence>
<proteinExistence type="predicted"/>
<protein>
    <submittedName>
        <fullName evidence="1">Uncharacterized protein</fullName>
    </submittedName>
</protein>
<gene>
    <name evidence="1" type="ORF">HANVADRAFT_47246</name>
</gene>
<name>A0A1B7TIL3_9ASCO</name>
<evidence type="ECO:0000313" key="1">
    <source>
        <dbReference type="EMBL" id="OBA28574.1"/>
    </source>
</evidence>
<accession>A0A1B7TIL3</accession>
<dbReference type="EMBL" id="LXPE01000003">
    <property type="protein sequence ID" value="OBA28574.1"/>
    <property type="molecule type" value="Genomic_DNA"/>
</dbReference>
<organism evidence="1 2">
    <name type="scientific">Hanseniaspora valbyensis NRRL Y-1626</name>
    <dbReference type="NCBI Taxonomy" id="766949"/>
    <lineage>
        <taxon>Eukaryota</taxon>
        <taxon>Fungi</taxon>
        <taxon>Dikarya</taxon>
        <taxon>Ascomycota</taxon>
        <taxon>Saccharomycotina</taxon>
        <taxon>Saccharomycetes</taxon>
        <taxon>Saccharomycodales</taxon>
        <taxon>Saccharomycodaceae</taxon>
        <taxon>Hanseniaspora</taxon>
    </lineage>
</organism>
<reference evidence="2" key="1">
    <citation type="journal article" date="2016" name="Proc. Natl. Acad. Sci. U.S.A.">
        <title>Comparative genomics of biotechnologically important yeasts.</title>
        <authorList>
            <person name="Riley R."/>
            <person name="Haridas S."/>
            <person name="Wolfe K.H."/>
            <person name="Lopes M.R."/>
            <person name="Hittinger C.T."/>
            <person name="Goeker M."/>
            <person name="Salamov A.A."/>
            <person name="Wisecaver J.H."/>
            <person name="Long T.M."/>
            <person name="Calvey C.H."/>
            <person name="Aerts A.L."/>
            <person name="Barry K.W."/>
            <person name="Choi C."/>
            <person name="Clum A."/>
            <person name="Coughlan A.Y."/>
            <person name="Deshpande S."/>
            <person name="Douglass A.P."/>
            <person name="Hanson S.J."/>
            <person name="Klenk H.-P."/>
            <person name="LaButti K.M."/>
            <person name="Lapidus A."/>
            <person name="Lindquist E.A."/>
            <person name="Lipzen A.M."/>
            <person name="Meier-Kolthoff J.P."/>
            <person name="Ohm R.A."/>
            <person name="Otillar R.P."/>
            <person name="Pangilinan J.L."/>
            <person name="Peng Y."/>
            <person name="Rokas A."/>
            <person name="Rosa C.A."/>
            <person name="Scheuner C."/>
            <person name="Sibirny A.A."/>
            <person name="Slot J.C."/>
            <person name="Stielow J.B."/>
            <person name="Sun H."/>
            <person name="Kurtzman C.P."/>
            <person name="Blackwell M."/>
            <person name="Grigoriev I.V."/>
            <person name="Jeffries T.W."/>
        </authorList>
    </citation>
    <scope>NUCLEOTIDE SEQUENCE [LARGE SCALE GENOMIC DNA]</scope>
    <source>
        <strain evidence="2">NRRL Y-1626</strain>
    </source>
</reference>